<dbReference type="GO" id="GO:0051607">
    <property type="term" value="P:defense response to virus"/>
    <property type="evidence" value="ECO:0007669"/>
    <property type="project" value="UniProtKB-KW"/>
</dbReference>
<dbReference type="InterPro" id="IPR003607">
    <property type="entry name" value="HD/PDEase_dom"/>
</dbReference>
<comment type="caution">
    <text evidence="11">The sequence shown here is derived from an EMBL/GenBank/DDBJ whole genome shotgun (WGS) entry which is preliminary data.</text>
</comment>
<keyword evidence="7 8" id="KW-0472">Membrane</keyword>
<evidence type="ECO:0000256" key="5">
    <source>
        <dbReference type="ARBA" id="ARBA00022989"/>
    </source>
</evidence>
<dbReference type="Pfam" id="PF01966">
    <property type="entry name" value="HD"/>
    <property type="match status" value="1"/>
</dbReference>
<dbReference type="OrthoDB" id="5728337at2"/>
<protein>
    <submittedName>
        <fullName evidence="11">HD domain-containing protein</fullName>
    </submittedName>
</protein>
<feature type="transmembrane region" description="Helical" evidence="8">
    <location>
        <begin position="268"/>
        <end position="288"/>
    </location>
</feature>
<comment type="subcellular location">
    <subcellularLocation>
        <location evidence="1">Cell membrane</location>
    </subcellularLocation>
</comment>
<keyword evidence="6" id="KW-0051">Antiviral defense</keyword>
<evidence type="ECO:0000256" key="4">
    <source>
        <dbReference type="ARBA" id="ARBA00022741"/>
    </source>
</evidence>
<dbReference type="Gene3D" id="1.10.3210.10">
    <property type="entry name" value="Hypothetical protein af1432"/>
    <property type="match status" value="1"/>
</dbReference>
<sequence>MNKVVQNASQYVLEYLNNHLNTSFIYHNYKHTHYVVSKIEELLQSIDFTTEEKEIILLAGWFHDMGYTVNKAKHEDHSMAIAKKYLEAQNYDAAKTAQVLACINATKLGEKPSNLLEEIISDADFAHLADTNYKNISENLRLEFANTDCGMYSNEEWLEENIKVFTNHKYYTKEANLKWSSVKNENLKALHKQLKKQVKKAKSKTNSDNRSERSVDTLFRVTLKNHITLSDIADTKANILLSVNAIIISIALSNLIPKFDNPKNAFLIYPTIIFVVFSVVAIILSVIATRPSITSGKFTKEDVANKKVNLLFFGNFHKMTLPDFEEGITQVMNDKDYLYGSMTKDLYFLGKVLDRKYRILRWTYSIFMIGIIVSVIAFAVSYKYLCVVV</sequence>
<feature type="domain" description="Pycsar effector protein" evidence="10">
    <location>
        <begin position="223"/>
        <end position="380"/>
    </location>
</feature>
<keyword evidence="5 8" id="KW-1133">Transmembrane helix</keyword>
<dbReference type="Proteomes" id="UP000295455">
    <property type="component" value="Unassembled WGS sequence"/>
</dbReference>
<keyword evidence="3 8" id="KW-0812">Transmembrane</keyword>
<dbReference type="InterPro" id="IPR043760">
    <property type="entry name" value="PycTM_dom"/>
</dbReference>
<dbReference type="CDD" id="cd00077">
    <property type="entry name" value="HDc"/>
    <property type="match status" value="1"/>
</dbReference>
<feature type="transmembrane region" description="Helical" evidence="8">
    <location>
        <begin position="237"/>
        <end position="256"/>
    </location>
</feature>
<evidence type="ECO:0000256" key="6">
    <source>
        <dbReference type="ARBA" id="ARBA00023118"/>
    </source>
</evidence>
<dbReference type="SUPFAM" id="SSF109604">
    <property type="entry name" value="HD-domain/PDEase-like"/>
    <property type="match status" value="1"/>
</dbReference>
<evidence type="ECO:0000256" key="2">
    <source>
        <dbReference type="ARBA" id="ARBA00022475"/>
    </source>
</evidence>
<evidence type="ECO:0000259" key="9">
    <source>
        <dbReference type="Pfam" id="PF01966"/>
    </source>
</evidence>
<evidence type="ECO:0000259" key="10">
    <source>
        <dbReference type="Pfam" id="PF18967"/>
    </source>
</evidence>
<reference evidence="11 12" key="1">
    <citation type="submission" date="2019-03" db="EMBL/GenBank/DDBJ databases">
        <title>Genomic Encyclopedia of Type Strains, Phase IV (KMG-IV): sequencing the most valuable type-strain genomes for metagenomic binning, comparative biology and taxonomic classification.</title>
        <authorList>
            <person name="Goeker M."/>
        </authorList>
    </citation>
    <scope>NUCLEOTIDE SEQUENCE [LARGE SCALE GENOMIC DNA]</scope>
    <source>
        <strain evidence="11 12">DSM 18792</strain>
    </source>
</reference>
<evidence type="ECO:0000256" key="7">
    <source>
        <dbReference type="ARBA" id="ARBA00023136"/>
    </source>
</evidence>
<evidence type="ECO:0000256" key="8">
    <source>
        <dbReference type="SAM" id="Phobius"/>
    </source>
</evidence>
<keyword evidence="12" id="KW-1185">Reference proteome</keyword>
<dbReference type="Pfam" id="PF18967">
    <property type="entry name" value="PycTM"/>
    <property type="match status" value="1"/>
</dbReference>
<feature type="domain" description="HD" evidence="9">
    <location>
        <begin position="29"/>
        <end position="124"/>
    </location>
</feature>
<dbReference type="GO" id="GO:0005886">
    <property type="term" value="C:plasma membrane"/>
    <property type="evidence" value="ECO:0007669"/>
    <property type="project" value="UniProtKB-SubCell"/>
</dbReference>
<feature type="transmembrane region" description="Helical" evidence="8">
    <location>
        <begin position="362"/>
        <end position="385"/>
    </location>
</feature>
<dbReference type="EMBL" id="SLUP01000012">
    <property type="protein sequence ID" value="TCL62610.1"/>
    <property type="molecule type" value="Genomic_DNA"/>
</dbReference>
<evidence type="ECO:0000256" key="1">
    <source>
        <dbReference type="ARBA" id="ARBA00004236"/>
    </source>
</evidence>
<dbReference type="GO" id="GO:0000166">
    <property type="term" value="F:nucleotide binding"/>
    <property type="evidence" value="ECO:0007669"/>
    <property type="project" value="UniProtKB-KW"/>
</dbReference>
<name>A0A4R1RAI4_9FLAO</name>
<keyword evidence="4" id="KW-0547">Nucleotide-binding</keyword>
<proteinExistence type="predicted"/>
<accession>A0A4R1RAI4</accession>
<evidence type="ECO:0000256" key="3">
    <source>
        <dbReference type="ARBA" id="ARBA00022692"/>
    </source>
</evidence>
<keyword evidence="2" id="KW-1003">Cell membrane</keyword>
<dbReference type="RefSeq" id="WP_132219333.1">
    <property type="nucleotide sequence ID" value="NZ_SLUP01000012.1"/>
</dbReference>
<organism evidence="11 12">
    <name type="scientific">Mariniflexile fucanivorans</name>
    <dbReference type="NCBI Taxonomy" id="264023"/>
    <lineage>
        <taxon>Bacteria</taxon>
        <taxon>Pseudomonadati</taxon>
        <taxon>Bacteroidota</taxon>
        <taxon>Flavobacteriia</taxon>
        <taxon>Flavobacteriales</taxon>
        <taxon>Flavobacteriaceae</taxon>
        <taxon>Mariniflexile</taxon>
    </lineage>
</organism>
<dbReference type="InterPro" id="IPR006674">
    <property type="entry name" value="HD_domain"/>
</dbReference>
<dbReference type="AlphaFoldDB" id="A0A4R1RAI4"/>
<gene>
    <name evidence="11" type="ORF">EV196_1127</name>
</gene>
<evidence type="ECO:0000313" key="12">
    <source>
        <dbReference type="Proteomes" id="UP000295455"/>
    </source>
</evidence>
<evidence type="ECO:0000313" key="11">
    <source>
        <dbReference type="EMBL" id="TCL62610.1"/>
    </source>
</evidence>